<evidence type="ECO:0000256" key="11">
    <source>
        <dbReference type="ARBA" id="ARBA00023163"/>
    </source>
</evidence>
<evidence type="ECO:0000256" key="7">
    <source>
        <dbReference type="ARBA" id="ARBA00022806"/>
    </source>
</evidence>
<dbReference type="SUPFAM" id="SSF52540">
    <property type="entry name" value="P-loop containing nucleoside triphosphate hydrolases"/>
    <property type="match status" value="4"/>
</dbReference>
<dbReference type="InterPro" id="IPR027417">
    <property type="entry name" value="P-loop_NTPase"/>
</dbReference>
<dbReference type="GO" id="GO:0005524">
    <property type="term" value="F:ATP binding"/>
    <property type="evidence" value="ECO:0007669"/>
    <property type="project" value="UniProtKB-KW"/>
</dbReference>
<dbReference type="Gene3D" id="3.40.50.10810">
    <property type="entry name" value="Tandem AAA-ATPase domain"/>
    <property type="match status" value="1"/>
</dbReference>
<dbReference type="PROSITE" id="PS51194">
    <property type="entry name" value="HELICASE_CTER"/>
    <property type="match status" value="1"/>
</dbReference>
<feature type="region of interest" description="Disordered" evidence="16">
    <location>
        <begin position="1"/>
        <end position="267"/>
    </location>
</feature>
<evidence type="ECO:0000256" key="9">
    <source>
        <dbReference type="ARBA" id="ARBA00023015"/>
    </source>
</evidence>
<dbReference type="GO" id="GO:0008094">
    <property type="term" value="F:ATP-dependent activity, acting on DNA"/>
    <property type="evidence" value="ECO:0007669"/>
    <property type="project" value="UniProtKB-ARBA"/>
</dbReference>
<evidence type="ECO:0000256" key="16">
    <source>
        <dbReference type="SAM" id="MobiDB-lite"/>
    </source>
</evidence>
<reference evidence="19" key="1">
    <citation type="submission" date="2022-08" db="UniProtKB">
        <authorList>
            <consortium name="EnsemblMetazoa"/>
        </authorList>
    </citation>
    <scope>IDENTIFICATION</scope>
</reference>
<dbReference type="GO" id="GO:0005634">
    <property type="term" value="C:nucleus"/>
    <property type="evidence" value="ECO:0007669"/>
    <property type="project" value="UniProtKB-SubCell"/>
</dbReference>
<dbReference type="FunFam" id="3.40.50.10810:FF:000043">
    <property type="entry name" value="Transcription termination factor 2"/>
    <property type="match status" value="1"/>
</dbReference>
<feature type="compositionally biased region" description="Basic residues" evidence="16">
    <location>
        <begin position="1285"/>
        <end position="1305"/>
    </location>
</feature>
<keyword evidence="7" id="KW-0347">Helicase</keyword>
<dbReference type="GO" id="GO:0006353">
    <property type="term" value="P:DNA-templated transcription termination"/>
    <property type="evidence" value="ECO:0007669"/>
    <property type="project" value="UniProtKB-KW"/>
</dbReference>
<keyword evidence="6" id="KW-0378">Hydrolase</keyword>
<evidence type="ECO:0000259" key="17">
    <source>
        <dbReference type="PROSITE" id="PS51192"/>
    </source>
</evidence>
<name>A0A8W7PI95_ANOCL</name>
<dbReference type="Pfam" id="PF00176">
    <property type="entry name" value="SNF2-rel_dom"/>
    <property type="match status" value="1"/>
</dbReference>
<dbReference type="PANTHER" id="PTHR45626">
    <property type="entry name" value="TRANSCRIPTION TERMINATION FACTOR 2-RELATED"/>
    <property type="match status" value="1"/>
</dbReference>
<dbReference type="InterPro" id="IPR049730">
    <property type="entry name" value="SNF2/RAD54-like_C"/>
</dbReference>
<feature type="compositionally biased region" description="Acidic residues" evidence="16">
    <location>
        <begin position="91"/>
        <end position="107"/>
    </location>
</feature>
<feature type="domain" description="Helicase ATP-binding" evidence="17">
    <location>
        <begin position="565"/>
        <end position="770"/>
    </location>
</feature>
<feature type="compositionally biased region" description="Basic and acidic residues" evidence="16">
    <location>
        <begin position="241"/>
        <end position="259"/>
    </location>
</feature>
<dbReference type="InterPro" id="IPR038718">
    <property type="entry name" value="SNF2-like_sf"/>
</dbReference>
<keyword evidence="12" id="KW-0539">Nucleus</keyword>
<dbReference type="PROSITE" id="PS51192">
    <property type="entry name" value="HELICASE_ATP_BIND_1"/>
    <property type="match status" value="1"/>
</dbReference>
<feature type="compositionally biased region" description="Low complexity" evidence="16">
    <location>
        <begin position="42"/>
        <end position="59"/>
    </location>
</feature>
<evidence type="ECO:0000256" key="14">
    <source>
        <dbReference type="ARBA" id="ARBA00079067"/>
    </source>
</evidence>
<feature type="region of interest" description="Disordered" evidence="16">
    <location>
        <begin position="306"/>
        <end position="335"/>
    </location>
</feature>
<dbReference type="PANTHER" id="PTHR45626:SF50">
    <property type="entry name" value="TRANSCRIPTION TERMINATION FACTOR 2"/>
    <property type="match status" value="1"/>
</dbReference>
<dbReference type="EnsemblMetazoa" id="ACOM032245-RA">
    <property type="protein sequence ID" value="ACOM032245-PA.1"/>
    <property type="gene ID" value="ACOM032245"/>
</dbReference>
<comment type="subcellular location">
    <subcellularLocation>
        <location evidence="1">Nucleus</location>
    </subcellularLocation>
</comment>
<dbReference type="GO" id="GO:0005737">
    <property type="term" value="C:cytoplasm"/>
    <property type="evidence" value="ECO:0007669"/>
    <property type="project" value="UniProtKB-ARBA"/>
</dbReference>
<dbReference type="InterPro" id="IPR050628">
    <property type="entry name" value="SNF2_RAD54_helicase_TF"/>
</dbReference>
<dbReference type="Pfam" id="PF00004">
    <property type="entry name" value="AAA"/>
    <property type="match status" value="1"/>
</dbReference>
<evidence type="ECO:0000256" key="5">
    <source>
        <dbReference type="ARBA" id="ARBA00022741"/>
    </source>
</evidence>
<evidence type="ECO:0000256" key="12">
    <source>
        <dbReference type="ARBA" id="ARBA00023242"/>
    </source>
</evidence>
<evidence type="ECO:0000256" key="8">
    <source>
        <dbReference type="ARBA" id="ARBA00022840"/>
    </source>
</evidence>
<protein>
    <recommendedName>
        <fullName evidence="13">Transcription termination factor 2</fullName>
    </recommendedName>
    <alternativeName>
        <fullName evidence="15">RNA polymerase II termination factor</fullName>
    </alternativeName>
    <alternativeName>
        <fullName evidence="14">Transcription release factor 2</fullName>
    </alternativeName>
</protein>
<organism evidence="19">
    <name type="scientific">Anopheles coluzzii</name>
    <name type="common">African malaria mosquito</name>
    <dbReference type="NCBI Taxonomy" id="1518534"/>
    <lineage>
        <taxon>Eukaryota</taxon>
        <taxon>Metazoa</taxon>
        <taxon>Ecdysozoa</taxon>
        <taxon>Arthropoda</taxon>
        <taxon>Hexapoda</taxon>
        <taxon>Insecta</taxon>
        <taxon>Pterygota</taxon>
        <taxon>Neoptera</taxon>
        <taxon>Endopterygota</taxon>
        <taxon>Diptera</taxon>
        <taxon>Nematocera</taxon>
        <taxon>Culicoidea</taxon>
        <taxon>Culicidae</taxon>
        <taxon>Anophelinae</taxon>
        <taxon>Anopheles</taxon>
    </lineage>
</organism>
<accession>A0A8W7PI95</accession>
<keyword evidence="11" id="KW-0804">Transcription</keyword>
<dbReference type="InterPro" id="IPR001650">
    <property type="entry name" value="Helicase_C-like"/>
</dbReference>
<evidence type="ECO:0000256" key="2">
    <source>
        <dbReference type="ARBA" id="ARBA00007025"/>
    </source>
</evidence>
<dbReference type="SMART" id="SM00490">
    <property type="entry name" value="HELICc"/>
    <property type="match status" value="1"/>
</dbReference>
<dbReference type="GO" id="GO:0016887">
    <property type="term" value="F:ATP hydrolysis activity"/>
    <property type="evidence" value="ECO:0007669"/>
    <property type="project" value="InterPro"/>
</dbReference>
<dbReference type="Gene3D" id="3.40.50.300">
    <property type="entry name" value="P-loop containing nucleotide triphosphate hydrolases"/>
    <property type="match status" value="3"/>
</dbReference>
<feature type="compositionally biased region" description="Polar residues" evidence="16">
    <location>
        <begin position="231"/>
        <end position="240"/>
    </location>
</feature>
<dbReference type="CDD" id="cd18793">
    <property type="entry name" value="SF2_C_SNF"/>
    <property type="match status" value="2"/>
</dbReference>
<feature type="domain" description="Helicase C-terminal" evidence="18">
    <location>
        <begin position="1504"/>
        <end position="1670"/>
    </location>
</feature>
<feature type="compositionally biased region" description="Basic and acidic residues" evidence="16">
    <location>
        <begin position="314"/>
        <end position="335"/>
    </location>
</feature>
<keyword evidence="8" id="KW-0067">ATP-binding</keyword>
<keyword evidence="5" id="KW-0547">Nucleotide-binding</keyword>
<keyword evidence="9" id="KW-0805">Transcription regulation</keyword>
<dbReference type="GO" id="GO:0006281">
    <property type="term" value="P:DNA repair"/>
    <property type="evidence" value="ECO:0007669"/>
    <property type="project" value="TreeGrafter"/>
</dbReference>
<evidence type="ECO:0000256" key="1">
    <source>
        <dbReference type="ARBA" id="ARBA00004123"/>
    </source>
</evidence>
<evidence type="ECO:0000259" key="18">
    <source>
        <dbReference type="PROSITE" id="PS51194"/>
    </source>
</evidence>
<keyword evidence="10" id="KW-0238">DNA-binding</keyword>
<keyword evidence="4" id="KW-0597">Phosphoprotein</keyword>
<evidence type="ECO:0000256" key="3">
    <source>
        <dbReference type="ARBA" id="ARBA00022472"/>
    </source>
</evidence>
<keyword evidence="3" id="KW-0806">Transcription termination</keyword>
<dbReference type="InterPro" id="IPR003959">
    <property type="entry name" value="ATPase_AAA_core"/>
</dbReference>
<feature type="region of interest" description="Disordered" evidence="16">
    <location>
        <begin position="1284"/>
        <end position="1311"/>
    </location>
</feature>
<comment type="similarity">
    <text evidence="2">Belongs to the SNF2/RAD54 helicase family.</text>
</comment>
<dbReference type="VEuPathDB" id="VectorBase:ACON2_030678"/>
<dbReference type="FunFam" id="1.10.8.60:FF:000174">
    <property type="entry name" value="Uncharacterized protein, isoform A"/>
    <property type="match status" value="1"/>
</dbReference>
<proteinExistence type="inferred from homology"/>
<evidence type="ECO:0000256" key="15">
    <source>
        <dbReference type="ARBA" id="ARBA00082628"/>
    </source>
</evidence>
<evidence type="ECO:0000313" key="19">
    <source>
        <dbReference type="EnsemblMetazoa" id="ACOM032245-PA.1"/>
    </source>
</evidence>
<dbReference type="GO" id="GO:0003677">
    <property type="term" value="F:DNA binding"/>
    <property type="evidence" value="ECO:0007669"/>
    <property type="project" value="UniProtKB-KW"/>
</dbReference>
<sequence>MSAQNIFVEDSAEEDSFQDQQSFSTHREAESIVIEETDSDSEAMNSSAASSPNSSSVVSSEEEEEEESVVRQMKKRQSVRMSLHPIHAESESSDEDEAKEEGQDESNDVSAAAGKLLLTSDDEDGEEEVERRAYSPATRMSIHGIAPAETTEDEDTPTAGGSDGGSDDEEEIIAVPRKQRKNLIISDDEEEEDRKRSRNNMSFNADGTPRPNPKRRNLSTTSPLEQEEQESVNTKLSSSLKSDEMERSSEQVDEREQSRGELSFIGGRHSINMRASIGEKLSSTHIGEMDPLCPMANVETVFASAENAQSPVKEGAHSSEKLESNSPAKDDSSSVRLIEKSEEILCLSSSDDDGEVTFVEETRPSIDVKTRPQALVQPTITSFVRSQDTAQQRQRVSQSEYDAKVRRMAELKSQVVMIDNVMRNSAKLPDKGAGLVRRLAEVKSQIFELSKDIEMTRATPSKGIKKTIQRNFDENISGGDTKPRPADHISWDTIKRATDDIQPRHTGKQGIATFENQKLLTMDRLETLHKSIETCPSEDTLADPPKLLKIELMDHQRHALAWMLWRETQKPRGGILADDMGLGKTLSMISLVLKSAELDPDGEQLERASESEDDEGDEENHNPNGGWKSKGRKDYYAGGTLIVCPASLMRQWEGEITNRVKRNSLAVCVHHGTQRESKPRHLAKYDVVITTYNLVSRESRAGTARGASGVYGVNWERIILDEAHVIRNHKSAMSEACCGLKGRYRWLLTGTPIQNKEMDVYALMKFLRCTPFNDLVHWKRWIDNKTAGGAMRLNTIMKSIMLRRTKKQLQERGALTSLPSKTIEIIEVQLEKDEMNVYQKVLMYSKHLFAQFLHQRAEKEHAINYGFGGARPTFSQRAHGGANQAFDKVHQKLKSMHAAKDGSEVKQHQILVLLLRLRQVCCHPGLIYEMLSDDDQSNLDMTGGGEEEGSFGAEVDLLGALNKLKLSDVLADHEAKVAANGGADGSKQELSLNLSDQFDRPEAMAKAASKVMLKSNPIFRIERPSSKIEKTMQLLEEKIFHTDDKAIIVSQWTSMLDILATHLSERNVPFVSLTGKVQVKFRNDIVLDFNKPSGKSKKDLEKLAVNDFEYQAIEAQHDRTEIQGQVFELYLRYLVISNRLEEIYDQIVQPQKRILIRKLLDNCLGRMLELKHDLVIIDMTEFSYNDAIVEKLGLTPLSMEVAVPRYFRREREEQLNERKNGIEEYTEVWKGKDESQNLRQTYYDDMIYEEKYADVEAELRRIVDEIMRQELELLQIALERDRGGKKLKKSSKKARRSGKKGKKKKDKDLTPDRTTESLFEELVTNGIIKKYPETPIKSYVGDLSYAARSALNPSPGDVRQLIKQYCILPLGSETIRNFGPCIKSLLIAGPKGSGKTSLVHAICTETGSVLFDISPPNIVGKYPGKSGLIMLMHLISKVSRLLQPSVIYFGDAEKPFMKKIPKTDRTDPKRLKKDLPKLVKNIQPEDRIMLIGTSDCPWEGDMKLMVQTYQRFIYIPRPDYGALSFAWKELLSHYSGVHRQFDTGAMAKISDGYTIGSVVRCIREVITCKRMLQLRVMLLSLTAGGVGLNLVGANHLLLLDPHWNPQLEAQAQDRVYRVGQTKPVYIWKFMCAETVEQKIHALQEHKLGIADGVLTGTVNKGSKLTIDDLKSLFGL</sequence>
<evidence type="ECO:0000256" key="10">
    <source>
        <dbReference type="ARBA" id="ARBA00023125"/>
    </source>
</evidence>
<dbReference type="InterPro" id="IPR000330">
    <property type="entry name" value="SNF2_N"/>
</dbReference>
<dbReference type="Proteomes" id="UP000075882">
    <property type="component" value="Unassembled WGS sequence"/>
</dbReference>
<evidence type="ECO:0000256" key="4">
    <source>
        <dbReference type="ARBA" id="ARBA00022553"/>
    </source>
</evidence>
<dbReference type="InterPro" id="IPR014001">
    <property type="entry name" value="Helicase_ATP-bd"/>
</dbReference>
<dbReference type="Pfam" id="PF00271">
    <property type="entry name" value="Helicase_C"/>
    <property type="match status" value="1"/>
</dbReference>
<evidence type="ECO:0000256" key="6">
    <source>
        <dbReference type="ARBA" id="ARBA00022801"/>
    </source>
</evidence>
<dbReference type="SMART" id="SM00487">
    <property type="entry name" value="DEXDc"/>
    <property type="match status" value="1"/>
</dbReference>
<dbReference type="GO" id="GO:0004386">
    <property type="term" value="F:helicase activity"/>
    <property type="evidence" value="ECO:0007669"/>
    <property type="project" value="UniProtKB-KW"/>
</dbReference>
<feature type="region of interest" description="Disordered" evidence="16">
    <location>
        <begin position="600"/>
        <end position="630"/>
    </location>
</feature>
<evidence type="ECO:0000256" key="13">
    <source>
        <dbReference type="ARBA" id="ARBA00070113"/>
    </source>
</evidence>